<gene>
    <name evidence="7" type="ORF">AMON00008_LOCUS27369</name>
</gene>
<feature type="domain" description="C3H1-type" evidence="6">
    <location>
        <begin position="365"/>
        <end position="393"/>
    </location>
</feature>
<dbReference type="AlphaFoldDB" id="A0A7S4QY33"/>
<evidence type="ECO:0000256" key="1">
    <source>
        <dbReference type="ARBA" id="ARBA00022723"/>
    </source>
</evidence>
<dbReference type="PROSITE" id="PS50103">
    <property type="entry name" value="ZF_C3H1"/>
    <property type="match status" value="1"/>
</dbReference>
<organism evidence="7">
    <name type="scientific">Alexandrium monilatum</name>
    <dbReference type="NCBI Taxonomy" id="311494"/>
    <lineage>
        <taxon>Eukaryota</taxon>
        <taxon>Sar</taxon>
        <taxon>Alveolata</taxon>
        <taxon>Dinophyceae</taxon>
        <taxon>Gonyaulacales</taxon>
        <taxon>Pyrocystaceae</taxon>
        <taxon>Alexandrium</taxon>
    </lineage>
</organism>
<feature type="compositionally biased region" description="Acidic residues" evidence="5">
    <location>
        <begin position="64"/>
        <end position="77"/>
    </location>
</feature>
<protein>
    <recommendedName>
        <fullName evidence="6">C3H1-type domain-containing protein</fullName>
    </recommendedName>
</protein>
<keyword evidence="3 4" id="KW-0862">Zinc</keyword>
<dbReference type="SUPFAM" id="SSF90229">
    <property type="entry name" value="CCCH zinc finger"/>
    <property type="match status" value="1"/>
</dbReference>
<dbReference type="GO" id="GO:0008270">
    <property type="term" value="F:zinc ion binding"/>
    <property type="evidence" value="ECO:0007669"/>
    <property type="project" value="UniProtKB-KW"/>
</dbReference>
<keyword evidence="2 4" id="KW-0863">Zinc-finger</keyword>
<evidence type="ECO:0000256" key="5">
    <source>
        <dbReference type="SAM" id="MobiDB-lite"/>
    </source>
</evidence>
<evidence type="ECO:0000313" key="7">
    <source>
        <dbReference type="EMBL" id="CAE4597481.1"/>
    </source>
</evidence>
<feature type="region of interest" description="Disordered" evidence="5">
    <location>
        <begin position="1"/>
        <end position="166"/>
    </location>
</feature>
<dbReference type="EMBL" id="HBNR01039529">
    <property type="protein sequence ID" value="CAE4597481.1"/>
    <property type="molecule type" value="Transcribed_RNA"/>
</dbReference>
<name>A0A7S4QY33_9DINO</name>
<reference evidence="7" key="1">
    <citation type="submission" date="2021-01" db="EMBL/GenBank/DDBJ databases">
        <authorList>
            <person name="Corre E."/>
            <person name="Pelletier E."/>
            <person name="Niang G."/>
            <person name="Scheremetjew M."/>
            <person name="Finn R."/>
            <person name="Kale V."/>
            <person name="Holt S."/>
            <person name="Cochrane G."/>
            <person name="Meng A."/>
            <person name="Brown T."/>
            <person name="Cohen L."/>
        </authorList>
    </citation>
    <scope>NUCLEOTIDE SEQUENCE</scope>
    <source>
        <strain evidence="7">CCMP3105</strain>
    </source>
</reference>
<evidence type="ECO:0000256" key="2">
    <source>
        <dbReference type="ARBA" id="ARBA00022771"/>
    </source>
</evidence>
<feature type="region of interest" description="Disordered" evidence="5">
    <location>
        <begin position="180"/>
        <end position="211"/>
    </location>
</feature>
<evidence type="ECO:0000256" key="4">
    <source>
        <dbReference type="PROSITE-ProRule" id="PRU00723"/>
    </source>
</evidence>
<dbReference type="InterPro" id="IPR000571">
    <property type="entry name" value="Znf_CCCH"/>
</dbReference>
<accession>A0A7S4QY33</accession>
<keyword evidence="1 4" id="KW-0479">Metal-binding</keyword>
<sequence length="405" mass="42032">MAMRPDQAAPFIADDAQPSLLTGEPRHLQPSQDDSSETHSGVDDLLYGPGVFQKLPEWMTGAGDSEEEEEESGDDDFAPYGRKLDWLVAGVCDDGDTTTPPSEPQAELSSGSDDESGSGAKSPSVSPVKPPTAGTSCRLDLQEGARPASSSSAEVDGGLVDLDPEEGRRRGAILMALLAEKPDGSPASDAPSSPPAVPRTTRPEAASRPVQLQLSSWTQGTARGHIAQGGNTVSPAVVAAAAATAQAAAAACYGRAATHALYTSLVLEAACRAFGSGAVDVASSASGGFVVWLCGWAAVELQRSHQAVLETLSQALRPYLSQDIVAVEQRTAASAAGSSGARLSGVASAVASTRLTLWCLSEEAKYEQSFCWQYVRNGVCPRGALCRWHHAMPPTYPIDIEVAAA</sequence>
<evidence type="ECO:0000256" key="3">
    <source>
        <dbReference type="ARBA" id="ARBA00022833"/>
    </source>
</evidence>
<feature type="compositionally biased region" description="Low complexity" evidence="5">
    <location>
        <begin position="117"/>
        <end position="127"/>
    </location>
</feature>
<dbReference type="InterPro" id="IPR036855">
    <property type="entry name" value="Znf_CCCH_sf"/>
</dbReference>
<proteinExistence type="predicted"/>
<feature type="zinc finger region" description="C3H1-type" evidence="4">
    <location>
        <begin position="365"/>
        <end position="393"/>
    </location>
</feature>
<evidence type="ECO:0000259" key="6">
    <source>
        <dbReference type="PROSITE" id="PS50103"/>
    </source>
</evidence>